<evidence type="ECO:0000259" key="1">
    <source>
        <dbReference type="Pfam" id="PF20698"/>
    </source>
</evidence>
<dbReference type="InterPro" id="IPR048987">
    <property type="entry name" value="PIN-TPR-GreABC"/>
</dbReference>
<organism evidence="2 3">
    <name type="scientific">Acidilobus saccharovorans (strain DSM 16705 / JCM 18335 / VKM B-2471 / 345-15)</name>
    <dbReference type="NCBI Taxonomy" id="666510"/>
    <lineage>
        <taxon>Archaea</taxon>
        <taxon>Thermoproteota</taxon>
        <taxon>Thermoprotei</taxon>
        <taxon>Acidilobales</taxon>
        <taxon>Acidilobaceae</taxon>
        <taxon>Acidilobus</taxon>
    </lineage>
</organism>
<dbReference type="CDD" id="cd22231">
    <property type="entry name" value="RHH_NikR_HicB-like"/>
    <property type="match status" value="1"/>
</dbReference>
<gene>
    <name evidence="2" type="ordered locus">ASAC_1217</name>
</gene>
<dbReference type="STRING" id="666510.ASAC_1217"/>
<name>D9Q2T4_ACIS3</name>
<keyword evidence="3" id="KW-1185">Reference proteome</keyword>
<accession>D9Q2T4</accession>
<reference evidence="2 3" key="1">
    <citation type="journal article" date="2010" name="Appl. Environ. Microbiol.">
        <title>The genome sequence of the crenarchaeon Acidilobus saccharovorans supports a new order, Acidilobales, and suggests an important ecological role in terrestrial acidic hot springs.</title>
        <authorList>
            <person name="Mardanov A.V."/>
            <person name="Svetlitchnyi V.A."/>
            <person name="Beletsky A.V."/>
            <person name="Prokofeva M.I."/>
            <person name="Bonch-Osmolovskaya E.A."/>
            <person name="Ravin N.V."/>
            <person name="Skryabin K.G."/>
        </authorList>
    </citation>
    <scope>NUCLEOTIDE SEQUENCE [LARGE SCALE GENOMIC DNA]</scope>
    <source>
        <strain evidence="3">DSM 16705 / JCM 18335 / VKM B-2471 / 345-15</strain>
    </source>
</reference>
<dbReference type="eggNOG" id="arCOG01009">
    <property type="taxonomic scope" value="Archaea"/>
</dbReference>
<dbReference type="InterPro" id="IPR010985">
    <property type="entry name" value="Ribbon_hlx_hlx"/>
</dbReference>
<dbReference type="HOGENOM" id="CLU_1076050_0_0_2"/>
<dbReference type="GeneID" id="59558309"/>
<dbReference type="Proteomes" id="UP000000346">
    <property type="component" value="Chromosome"/>
</dbReference>
<dbReference type="EMBL" id="CP001742">
    <property type="protein sequence ID" value="ADL19622.1"/>
    <property type="molecule type" value="Genomic_DNA"/>
</dbReference>
<dbReference type="AlphaFoldDB" id="D9Q2T4"/>
<proteinExistence type="predicted"/>
<dbReference type="SUPFAM" id="SSF47598">
    <property type="entry name" value="Ribbon-helix-helix"/>
    <property type="match status" value="1"/>
</dbReference>
<dbReference type="OrthoDB" id="45804at2157"/>
<dbReference type="eggNOG" id="arCOG00719">
    <property type="taxonomic scope" value="Archaea"/>
</dbReference>
<protein>
    <recommendedName>
        <fullName evidence="1">PIN domain-containing protein</fullName>
    </recommendedName>
</protein>
<dbReference type="InParanoid" id="D9Q2T4"/>
<evidence type="ECO:0000313" key="2">
    <source>
        <dbReference type="EMBL" id="ADL19622.1"/>
    </source>
</evidence>
<dbReference type="GO" id="GO:0006355">
    <property type="term" value="P:regulation of DNA-templated transcription"/>
    <property type="evidence" value="ECO:0007669"/>
    <property type="project" value="InterPro"/>
</dbReference>
<sequence length="258" mass="28416">MVTNIEISGFTEEVLEALVKAGIYGSKTEAIRDAIRRLLESYDLKEISLRAYKNGSISFQLAVEISGLSVDELTWYFLSRDTAPLLGSDDASEIVSGEEQLKSRGSITFDLSSLYAMLELNAVDLVSQLGKKLSISSKTMERAKALVLRLSKAKGVAYTLSSFDVVSINKSLMEFSRRNGISLQEAHSIYIAKKLNGILVSDDAKTRQVSRSYGVPAVPTLSLLSYARSQGLVNNNYFKELVMKMATIPFMVPKDFIG</sequence>
<evidence type="ECO:0000313" key="3">
    <source>
        <dbReference type="Proteomes" id="UP000000346"/>
    </source>
</evidence>
<dbReference type="RefSeq" id="WP_013267134.1">
    <property type="nucleotide sequence ID" value="NC_014374.1"/>
</dbReference>
<dbReference type="Pfam" id="PF20698">
    <property type="entry name" value="PIN-TPR-GreABC"/>
    <property type="match status" value="1"/>
</dbReference>
<feature type="domain" description="PIN" evidence="1">
    <location>
        <begin position="109"/>
        <end position="211"/>
    </location>
</feature>
<dbReference type="KEGG" id="asc:ASAC_1217"/>